<keyword evidence="2" id="KW-1185">Reference proteome</keyword>
<protein>
    <submittedName>
        <fullName evidence="1">Uncharacterized protein</fullName>
    </submittedName>
</protein>
<reference evidence="1" key="1">
    <citation type="submission" date="2020-08" db="EMBL/GenBank/DDBJ databases">
        <title>Genome sequencing and assembly of the red palm weevil Rhynchophorus ferrugineus.</title>
        <authorList>
            <person name="Dias G.B."/>
            <person name="Bergman C.M."/>
            <person name="Manee M."/>
        </authorList>
    </citation>
    <scope>NUCLEOTIDE SEQUENCE</scope>
    <source>
        <strain evidence="1">AA-2017</strain>
        <tissue evidence="1">Whole larva</tissue>
    </source>
</reference>
<dbReference type="AlphaFoldDB" id="A0A834M3F5"/>
<organism evidence="1 2">
    <name type="scientific">Rhynchophorus ferrugineus</name>
    <name type="common">Red palm weevil</name>
    <name type="synonym">Curculio ferrugineus</name>
    <dbReference type="NCBI Taxonomy" id="354439"/>
    <lineage>
        <taxon>Eukaryota</taxon>
        <taxon>Metazoa</taxon>
        <taxon>Ecdysozoa</taxon>
        <taxon>Arthropoda</taxon>
        <taxon>Hexapoda</taxon>
        <taxon>Insecta</taxon>
        <taxon>Pterygota</taxon>
        <taxon>Neoptera</taxon>
        <taxon>Endopterygota</taxon>
        <taxon>Coleoptera</taxon>
        <taxon>Polyphaga</taxon>
        <taxon>Cucujiformia</taxon>
        <taxon>Curculionidae</taxon>
        <taxon>Dryophthorinae</taxon>
        <taxon>Rhynchophorus</taxon>
    </lineage>
</organism>
<gene>
    <name evidence="1" type="ORF">GWI33_016339</name>
</gene>
<name>A0A834M3F5_RHYFE</name>
<evidence type="ECO:0000313" key="1">
    <source>
        <dbReference type="EMBL" id="KAF7270716.1"/>
    </source>
</evidence>
<evidence type="ECO:0000313" key="2">
    <source>
        <dbReference type="Proteomes" id="UP000625711"/>
    </source>
</evidence>
<dbReference type="EMBL" id="JAACXV010014066">
    <property type="protein sequence ID" value="KAF7270716.1"/>
    <property type="molecule type" value="Genomic_DNA"/>
</dbReference>
<accession>A0A834M3F5</accession>
<sequence length="132" mass="14676">MISSYTLRNYADPIAARPPAFTVRNEKEIASTRFFPHQGCCTVIHSLIILGRIVGYLTPITKKDGEQRFVADSRLIYVNGFGARVTSLSPIESKLLPIRAAKEPSSNGEIARMADGVRPKQLPKVNCDRLEF</sequence>
<proteinExistence type="predicted"/>
<dbReference type="Proteomes" id="UP000625711">
    <property type="component" value="Unassembled WGS sequence"/>
</dbReference>
<comment type="caution">
    <text evidence="1">The sequence shown here is derived from an EMBL/GenBank/DDBJ whole genome shotgun (WGS) entry which is preliminary data.</text>
</comment>